<dbReference type="InterPro" id="IPR012590">
    <property type="entry name" value="POPLD_dom"/>
</dbReference>
<keyword evidence="3" id="KW-0539">Nucleus</keyword>
<protein>
    <recommendedName>
        <fullName evidence="9">POPLD domain-containing protein</fullName>
    </recommendedName>
</protein>
<evidence type="ECO:0000259" key="5">
    <source>
        <dbReference type="Pfam" id="PF06978"/>
    </source>
</evidence>
<organism evidence="7 8">
    <name type="scientific">Drechslerella dactyloides</name>
    <name type="common">Nematode-trapping fungus</name>
    <name type="synonym">Arthrobotrys dactyloides</name>
    <dbReference type="NCBI Taxonomy" id="74499"/>
    <lineage>
        <taxon>Eukaryota</taxon>
        <taxon>Fungi</taxon>
        <taxon>Dikarya</taxon>
        <taxon>Ascomycota</taxon>
        <taxon>Pezizomycotina</taxon>
        <taxon>Orbiliomycetes</taxon>
        <taxon>Orbiliales</taxon>
        <taxon>Orbiliaceae</taxon>
        <taxon>Drechslerella</taxon>
    </lineage>
</organism>
<dbReference type="AlphaFoldDB" id="A0AAD6NMC1"/>
<accession>A0AAD6NMC1</accession>
<dbReference type="Pfam" id="PF08170">
    <property type="entry name" value="POPLD"/>
    <property type="match status" value="1"/>
</dbReference>
<dbReference type="InterPro" id="IPR039182">
    <property type="entry name" value="Pop1"/>
</dbReference>
<dbReference type="GO" id="GO:0005655">
    <property type="term" value="C:nucleolar ribonuclease P complex"/>
    <property type="evidence" value="ECO:0007669"/>
    <property type="project" value="InterPro"/>
</dbReference>
<keyword evidence="2" id="KW-0819">tRNA processing</keyword>
<comment type="caution">
    <text evidence="7">The sequence shown here is derived from an EMBL/GenBank/DDBJ whole genome shotgun (WGS) entry which is preliminary data.</text>
</comment>
<dbReference type="PANTHER" id="PTHR22731:SF3">
    <property type="entry name" value="RIBONUCLEASES P_MRP PROTEIN SUBUNIT POP1"/>
    <property type="match status" value="1"/>
</dbReference>
<dbReference type="Pfam" id="PF06978">
    <property type="entry name" value="POP1_N"/>
    <property type="match status" value="1"/>
</dbReference>
<evidence type="ECO:0000259" key="6">
    <source>
        <dbReference type="Pfam" id="PF08170"/>
    </source>
</evidence>
<dbReference type="GO" id="GO:0000172">
    <property type="term" value="C:ribonuclease MRP complex"/>
    <property type="evidence" value="ECO:0007669"/>
    <property type="project" value="InterPro"/>
</dbReference>
<gene>
    <name evidence="7" type="ORF">Dda_2908</name>
</gene>
<evidence type="ECO:0000313" key="7">
    <source>
        <dbReference type="EMBL" id="KAJ6262103.1"/>
    </source>
</evidence>
<dbReference type="PANTHER" id="PTHR22731">
    <property type="entry name" value="RIBONUCLEASES P/MRP PROTEIN SUBUNIT POP1"/>
    <property type="match status" value="1"/>
</dbReference>
<feature type="region of interest" description="Disordered" evidence="4">
    <location>
        <begin position="1"/>
        <end position="48"/>
    </location>
</feature>
<evidence type="ECO:0000256" key="3">
    <source>
        <dbReference type="ARBA" id="ARBA00023242"/>
    </source>
</evidence>
<evidence type="ECO:0000256" key="4">
    <source>
        <dbReference type="SAM" id="MobiDB-lite"/>
    </source>
</evidence>
<proteinExistence type="predicted"/>
<evidence type="ECO:0000256" key="1">
    <source>
        <dbReference type="ARBA" id="ARBA00004123"/>
    </source>
</evidence>
<comment type="subcellular location">
    <subcellularLocation>
        <location evidence="1">Nucleus</location>
    </subcellularLocation>
</comment>
<evidence type="ECO:0000256" key="2">
    <source>
        <dbReference type="ARBA" id="ARBA00022694"/>
    </source>
</evidence>
<keyword evidence="8" id="KW-1185">Reference proteome</keyword>
<dbReference type="InterPro" id="IPR009723">
    <property type="entry name" value="Pop1_N"/>
</dbReference>
<name>A0AAD6NMC1_DREDA</name>
<dbReference type="Proteomes" id="UP001221413">
    <property type="component" value="Unassembled WGS sequence"/>
</dbReference>
<evidence type="ECO:0008006" key="9">
    <source>
        <dbReference type="Google" id="ProtNLM"/>
    </source>
</evidence>
<feature type="domain" description="POPLD" evidence="6">
    <location>
        <begin position="344"/>
        <end position="418"/>
    </location>
</feature>
<reference evidence="7" key="1">
    <citation type="submission" date="2023-01" db="EMBL/GenBank/DDBJ databases">
        <title>The chitinases involved in constricting ring structure development in the nematode-trapping fungus Drechslerella dactyloides.</title>
        <authorList>
            <person name="Wang R."/>
            <person name="Zhang L."/>
            <person name="Tang P."/>
            <person name="Li S."/>
            <person name="Liang L."/>
        </authorList>
    </citation>
    <scope>NUCLEOTIDE SEQUENCE</scope>
    <source>
        <strain evidence="7">YMF1.00031</strain>
    </source>
</reference>
<dbReference type="EMBL" id="JAQGDS010000003">
    <property type="protein sequence ID" value="KAJ6262103.1"/>
    <property type="molecule type" value="Genomic_DNA"/>
</dbReference>
<dbReference type="GO" id="GO:0001682">
    <property type="term" value="P:tRNA 5'-leader removal"/>
    <property type="evidence" value="ECO:0007669"/>
    <property type="project" value="InterPro"/>
</dbReference>
<sequence length="621" mass="68963">MAPRKEPGGHENSSAPAATNRKRKRDVRASSGAKSSNPVPKDKRRKLHDAREISVQTSEAAFCDGQFDVSSFVNSREYEIKSLLRSMNSSRWGFALAETPTLKCYRPTYRAVSRESCVAFDTSYYATLLLEGQENDLKRCLMRFLPPQDLAAVGRHTVSGETAASTWVYEERGWPIAVIAPVQILWCPWYPGKSDTDVGSKKGDRMRKIALRVHPAAWEDVWKVVASCASSSKCTPHNIRFEIGSIRLAGPKATGVLRTLLHSETLGRDRFGACQLNSAFHRCMKEWEMPQHIDEPFLMQTAVINRIAAIAKDTIPVVIVKEMLGEKARPSISVGRELDSPDCWSIILPWKWVRPFWLTLMRTKGVRFGGLKELEQLTLEGKFGNYPGDFPATRAGNLEAVRRRQESLDRVKRRNAMKVKATTKKDPAGPNLNIVEAEYGYPWDRVFRAAEAEPHSAANRKIKLWHLSPSLTRSLRGTSQSALPPSISHAIFTVHIRLFGRGTVTPDAWVYNLPERGTEAFQQLRLQYARDGVSTAKILESKDGDEQQPAAEAASGSQDSPIGFVMRGNFGYSEGIPVAVAALGWPGAFEGGRQGQDGSSGWCVLRNAEGGIGRLALWEAL</sequence>
<feature type="domain" description="Pop1 N-terminal" evidence="5">
    <location>
        <begin position="90"/>
        <end position="132"/>
    </location>
</feature>
<evidence type="ECO:0000313" key="8">
    <source>
        <dbReference type="Proteomes" id="UP001221413"/>
    </source>
</evidence>